<comment type="function">
    <text evidence="9">Involved in the cellular defense against the biological effects of O6-methylguanine (O6-MeG) and O4-methylthymine (O4-MeT) in DNA. Repairs the methylated nucleobase in DNA by stoichiometrically transferring the methyl group to a cysteine residue in the enzyme. This is a suicide reaction: the enzyme is irreversibly inactivated.</text>
</comment>
<comment type="caution">
    <text evidence="12">The sequence shown here is derived from an EMBL/GenBank/DDBJ whole genome shotgun (WGS) entry which is preliminary data.</text>
</comment>
<dbReference type="GO" id="GO:0006307">
    <property type="term" value="P:DNA alkylation repair"/>
    <property type="evidence" value="ECO:0007669"/>
    <property type="project" value="UniProtKB-UniRule"/>
</dbReference>
<dbReference type="HAMAP" id="MF_00772">
    <property type="entry name" value="OGT"/>
    <property type="match status" value="1"/>
</dbReference>
<dbReference type="GO" id="GO:0032259">
    <property type="term" value="P:methylation"/>
    <property type="evidence" value="ECO:0007669"/>
    <property type="project" value="UniProtKB-KW"/>
</dbReference>
<keyword evidence="7 9" id="KW-0234">DNA repair</keyword>
<evidence type="ECO:0000256" key="6">
    <source>
        <dbReference type="ARBA" id="ARBA00022763"/>
    </source>
</evidence>
<protein>
    <recommendedName>
        <fullName evidence="9">Methylated-DNA--protein-cysteine methyltransferase</fullName>
        <ecNumber evidence="9">2.1.1.63</ecNumber>
    </recommendedName>
    <alternativeName>
        <fullName evidence="9">6-O-methylguanine-DNA methyltransferase</fullName>
        <shortName evidence="9">MGMT</shortName>
    </alternativeName>
    <alternativeName>
        <fullName evidence="9">O-6-methylguanine-DNA-alkyltransferase</fullName>
    </alternativeName>
</protein>
<dbReference type="FunFam" id="1.10.10.10:FF:000214">
    <property type="entry name" value="Methylated-DNA--protein-cysteine methyltransferase"/>
    <property type="match status" value="1"/>
</dbReference>
<dbReference type="InterPro" id="IPR008332">
    <property type="entry name" value="MethylG_MeTrfase_N"/>
</dbReference>
<reference evidence="12 13" key="1">
    <citation type="submission" date="2020-07" db="EMBL/GenBank/DDBJ databases">
        <title>A new beta-1,3-glucan-decomposing anaerobic bacterium isolated from anoxic soil subjected to biological soil disinfestation.</title>
        <authorList>
            <person name="Ueki A."/>
            <person name="Tonouchi A."/>
        </authorList>
    </citation>
    <scope>NUCLEOTIDE SEQUENCE [LARGE SCALE GENOMIC DNA]</scope>
    <source>
        <strain evidence="12 13">TW1</strain>
    </source>
</reference>
<comment type="catalytic activity">
    <reaction evidence="8 9">
        <text>a 6-O-methyl-2'-deoxyguanosine in DNA + L-cysteinyl-[protein] = S-methyl-L-cysteinyl-[protein] + a 2'-deoxyguanosine in DNA</text>
        <dbReference type="Rhea" id="RHEA:24000"/>
        <dbReference type="Rhea" id="RHEA-COMP:10131"/>
        <dbReference type="Rhea" id="RHEA-COMP:10132"/>
        <dbReference type="Rhea" id="RHEA-COMP:11367"/>
        <dbReference type="Rhea" id="RHEA-COMP:11368"/>
        <dbReference type="ChEBI" id="CHEBI:29950"/>
        <dbReference type="ChEBI" id="CHEBI:82612"/>
        <dbReference type="ChEBI" id="CHEBI:85445"/>
        <dbReference type="ChEBI" id="CHEBI:85448"/>
        <dbReference type="EC" id="2.1.1.63"/>
    </reaction>
</comment>
<keyword evidence="3 9" id="KW-0963">Cytoplasm</keyword>
<dbReference type="PANTHER" id="PTHR10815">
    <property type="entry name" value="METHYLATED-DNA--PROTEIN-CYSTEINE METHYLTRANSFERASE"/>
    <property type="match status" value="1"/>
</dbReference>
<evidence type="ECO:0000259" key="11">
    <source>
        <dbReference type="Pfam" id="PF02870"/>
    </source>
</evidence>
<keyword evidence="4 9" id="KW-0489">Methyltransferase</keyword>
<evidence type="ECO:0000259" key="10">
    <source>
        <dbReference type="Pfam" id="PF01035"/>
    </source>
</evidence>
<evidence type="ECO:0000256" key="9">
    <source>
        <dbReference type="HAMAP-Rule" id="MF_00772"/>
    </source>
</evidence>
<feature type="domain" description="Methylguanine DNA methyltransferase ribonuclease-like" evidence="11">
    <location>
        <begin position="5"/>
        <end position="67"/>
    </location>
</feature>
<dbReference type="NCBIfam" id="TIGR00589">
    <property type="entry name" value="ogt"/>
    <property type="match status" value="1"/>
</dbReference>
<dbReference type="InterPro" id="IPR001497">
    <property type="entry name" value="MethylDNA_cys_MeTrfase_AS"/>
</dbReference>
<organism evidence="12 13">
    <name type="scientific">Clostridium fungisolvens</name>
    <dbReference type="NCBI Taxonomy" id="1604897"/>
    <lineage>
        <taxon>Bacteria</taxon>
        <taxon>Bacillati</taxon>
        <taxon>Bacillota</taxon>
        <taxon>Clostridia</taxon>
        <taxon>Eubacteriales</taxon>
        <taxon>Clostridiaceae</taxon>
        <taxon>Clostridium</taxon>
    </lineage>
</organism>
<keyword evidence="13" id="KW-1185">Reference proteome</keyword>
<keyword evidence="6 9" id="KW-0227">DNA damage</keyword>
<feature type="domain" description="Methylated-DNA-[protein]-cysteine S-methyltransferase DNA binding" evidence="10">
    <location>
        <begin position="73"/>
        <end position="152"/>
    </location>
</feature>
<evidence type="ECO:0000313" key="13">
    <source>
        <dbReference type="Proteomes" id="UP000580568"/>
    </source>
</evidence>
<evidence type="ECO:0000256" key="2">
    <source>
        <dbReference type="ARBA" id="ARBA00008711"/>
    </source>
</evidence>
<dbReference type="GO" id="GO:0003908">
    <property type="term" value="F:methylated-DNA-[protein]-cysteine S-methyltransferase activity"/>
    <property type="evidence" value="ECO:0007669"/>
    <property type="project" value="UniProtKB-UniRule"/>
</dbReference>
<dbReference type="Pfam" id="PF02870">
    <property type="entry name" value="Methyltransf_1N"/>
    <property type="match status" value="1"/>
</dbReference>
<dbReference type="Gene3D" id="3.30.160.70">
    <property type="entry name" value="Methylated DNA-protein cysteine methyltransferase domain"/>
    <property type="match status" value="1"/>
</dbReference>
<dbReference type="EMBL" id="BLZR01000001">
    <property type="protein sequence ID" value="GFP77934.1"/>
    <property type="molecule type" value="Genomic_DNA"/>
</dbReference>
<evidence type="ECO:0000256" key="1">
    <source>
        <dbReference type="ARBA" id="ARBA00001286"/>
    </source>
</evidence>
<proteinExistence type="inferred from homology"/>
<dbReference type="Pfam" id="PF01035">
    <property type="entry name" value="DNA_binding_1"/>
    <property type="match status" value="1"/>
</dbReference>
<dbReference type="SUPFAM" id="SSF53155">
    <property type="entry name" value="Methylated DNA-protein cysteine methyltransferase domain"/>
    <property type="match status" value="1"/>
</dbReference>
<dbReference type="AlphaFoldDB" id="A0A6V8SL19"/>
<evidence type="ECO:0000256" key="7">
    <source>
        <dbReference type="ARBA" id="ARBA00023204"/>
    </source>
</evidence>
<gene>
    <name evidence="12" type="ORF">bsdtw1_04115</name>
</gene>
<comment type="catalytic activity">
    <reaction evidence="1 9">
        <text>a 4-O-methyl-thymidine in DNA + L-cysteinyl-[protein] = a thymidine in DNA + S-methyl-L-cysteinyl-[protein]</text>
        <dbReference type="Rhea" id="RHEA:53428"/>
        <dbReference type="Rhea" id="RHEA-COMP:10131"/>
        <dbReference type="Rhea" id="RHEA-COMP:10132"/>
        <dbReference type="Rhea" id="RHEA-COMP:13555"/>
        <dbReference type="Rhea" id="RHEA-COMP:13556"/>
        <dbReference type="ChEBI" id="CHEBI:29950"/>
        <dbReference type="ChEBI" id="CHEBI:82612"/>
        <dbReference type="ChEBI" id="CHEBI:137386"/>
        <dbReference type="ChEBI" id="CHEBI:137387"/>
        <dbReference type="EC" id="2.1.1.63"/>
    </reaction>
</comment>
<evidence type="ECO:0000256" key="8">
    <source>
        <dbReference type="ARBA" id="ARBA00049348"/>
    </source>
</evidence>
<comment type="subcellular location">
    <subcellularLocation>
        <location evidence="9">Cytoplasm</location>
    </subcellularLocation>
</comment>
<comment type="miscellaneous">
    <text evidence="9">This enzyme catalyzes only one turnover and therefore is not strictly catalytic. According to one definition, an enzyme is a biocatalyst that acts repeatedly and over many reaction cycles.</text>
</comment>
<dbReference type="EC" id="2.1.1.63" evidence="9"/>
<accession>A0A6V8SL19</accession>
<dbReference type="Gene3D" id="1.10.10.10">
    <property type="entry name" value="Winged helix-like DNA-binding domain superfamily/Winged helix DNA-binding domain"/>
    <property type="match status" value="1"/>
</dbReference>
<evidence type="ECO:0000313" key="12">
    <source>
        <dbReference type="EMBL" id="GFP77934.1"/>
    </source>
</evidence>
<evidence type="ECO:0000256" key="4">
    <source>
        <dbReference type="ARBA" id="ARBA00022603"/>
    </source>
</evidence>
<dbReference type="InterPro" id="IPR036631">
    <property type="entry name" value="MGMT_N_sf"/>
</dbReference>
<keyword evidence="5 9" id="KW-0808">Transferase</keyword>
<sequence length="157" mass="17714">MDTYYIGYYSSPVGLIKVEACTDHIVGLDFIENKTSEDENHNFLITNCLNQLQEYFEGKRTQFDLPILPSGTDFQRAVWNELINVPFGSIKTYKDIAIAINNPKAVRAVGGANNKNPIPLIIPCHRIIGSSGKLVGYGGGLWRKEWLLTHEKIKFKK</sequence>
<dbReference type="PROSITE" id="PS00374">
    <property type="entry name" value="MGMT"/>
    <property type="match status" value="1"/>
</dbReference>
<evidence type="ECO:0000256" key="5">
    <source>
        <dbReference type="ARBA" id="ARBA00022679"/>
    </source>
</evidence>
<comment type="similarity">
    <text evidence="2 9">Belongs to the MGMT family.</text>
</comment>
<dbReference type="InterPro" id="IPR036388">
    <property type="entry name" value="WH-like_DNA-bd_sf"/>
</dbReference>
<dbReference type="InterPro" id="IPR023546">
    <property type="entry name" value="MGMT"/>
</dbReference>
<dbReference type="SUPFAM" id="SSF46767">
    <property type="entry name" value="Methylated DNA-protein cysteine methyltransferase, C-terminal domain"/>
    <property type="match status" value="1"/>
</dbReference>
<dbReference type="GO" id="GO:0005737">
    <property type="term" value="C:cytoplasm"/>
    <property type="evidence" value="ECO:0007669"/>
    <property type="project" value="UniProtKB-SubCell"/>
</dbReference>
<dbReference type="CDD" id="cd06445">
    <property type="entry name" value="ATase"/>
    <property type="match status" value="1"/>
</dbReference>
<dbReference type="Proteomes" id="UP000580568">
    <property type="component" value="Unassembled WGS sequence"/>
</dbReference>
<dbReference type="PANTHER" id="PTHR10815:SF13">
    <property type="entry name" value="METHYLATED-DNA--PROTEIN-CYSTEINE METHYLTRANSFERASE"/>
    <property type="match status" value="1"/>
</dbReference>
<evidence type="ECO:0000256" key="3">
    <source>
        <dbReference type="ARBA" id="ARBA00022490"/>
    </source>
</evidence>
<dbReference type="RefSeq" id="WP_183279266.1">
    <property type="nucleotide sequence ID" value="NZ_BLZR01000001.1"/>
</dbReference>
<dbReference type="InterPro" id="IPR036217">
    <property type="entry name" value="MethylDNA_cys_MeTrfase_DNAb"/>
</dbReference>
<name>A0A6V8SL19_9CLOT</name>
<dbReference type="InterPro" id="IPR014048">
    <property type="entry name" value="MethylDNA_cys_MeTrfase_DNA-bd"/>
</dbReference>
<feature type="active site" description="Nucleophile; methyl group acceptor" evidence="9">
    <location>
        <position position="124"/>
    </location>
</feature>